<keyword evidence="1" id="KW-0805">Transcription regulation</keyword>
<evidence type="ECO:0000313" key="5">
    <source>
        <dbReference type="EMBL" id="NDJ73362.1"/>
    </source>
</evidence>
<organism evidence="5">
    <name type="scientific">Lactobacillus paragasseri</name>
    <dbReference type="NCBI Taxonomy" id="2107999"/>
    <lineage>
        <taxon>Bacteria</taxon>
        <taxon>Bacillati</taxon>
        <taxon>Bacillota</taxon>
        <taxon>Bacilli</taxon>
        <taxon>Lactobacillales</taxon>
        <taxon>Lactobacillaceae</taxon>
        <taxon>Lactobacillus</taxon>
    </lineage>
</organism>
<dbReference type="EMBL" id="JAADJO010000003">
    <property type="protein sequence ID" value="NDJ73362.1"/>
    <property type="molecule type" value="Genomic_DNA"/>
</dbReference>
<dbReference type="Pfam" id="PF13377">
    <property type="entry name" value="Peripla_BP_3"/>
    <property type="match status" value="1"/>
</dbReference>
<dbReference type="Pfam" id="PF00356">
    <property type="entry name" value="LacI"/>
    <property type="match status" value="1"/>
</dbReference>
<dbReference type="Gene3D" id="3.40.50.2300">
    <property type="match status" value="2"/>
</dbReference>
<dbReference type="RefSeq" id="WP_144231678.1">
    <property type="nucleotide sequence ID" value="NZ_CAKMAD010000003.1"/>
</dbReference>
<dbReference type="CDD" id="cd01392">
    <property type="entry name" value="HTH_LacI"/>
    <property type="match status" value="1"/>
</dbReference>
<protein>
    <submittedName>
        <fullName evidence="5">LacI family transcriptional regulator</fullName>
    </submittedName>
</protein>
<dbReference type="CDD" id="cd01544">
    <property type="entry name" value="PBP1_GalR"/>
    <property type="match status" value="1"/>
</dbReference>
<keyword evidence="2" id="KW-0238">DNA-binding</keyword>
<dbReference type="SUPFAM" id="SSF53822">
    <property type="entry name" value="Periplasmic binding protein-like I"/>
    <property type="match status" value="1"/>
</dbReference>
<name>A0A6B2FWF1_9LACO</name>
<sequence length="343" mass="38154">MASIRDIAKMAGVSPASVSRILNNDPSFSINKNTRARVIEIANRVQYSKKNSERGPKSAGRKMTIGLILRHDAKTELSDPYFHEIHEGIEEEAAKWRLHAEVAFTMHEKNKDWESLSAYGAVIMVGEMTADAISKIKKYNKNLILIDATPSDPNLSYICNDFVDKTYEILNYLYSLGHRNIAYIGGRSSIVDGNGKTIYQAGDARANAYHNWMKLKGLGKYDQALITNWSTHEGLQSANKLLELDPRPSAVVVGSDPMALGVYKAFSNHKINIPQDISIVSFDDVEMTQYLTPTLSSVYINANEMGKLGVRLAKSMISEEVNASITVTVHSQLKIRESIAKKK</sequence>
<dbReference type="PANTHER" id="PTHR30146:SF149">
    <property type="entry name" value="HTH-TYPE TRANSCRIPTIONAL REGULATOR EBGR"/>
    <property type="match status" value="1"/>
</dbReference>
<dbReference type="PRINTS" id="PR00036">
    <property type="entry name" value="HTHLACI"/>
</dbReference>
<dbReference type="InterPro" id="IPR000843">
    <property type="entry name" value="HTH_LacI"/>
</dbReference>
<dbReference type="AlphaFoldDB" id="A0A6B2FWF1"/>
<comment type="caution">
    <text evidence="5">The sequence shown here is derived from an EMBL/GenBank/DDBJ whole genome shotgun (WGS) entry which is preliminary data.</text>
</comment>
<dbReference type="InterPro" id="IPR046335">
    <property type="entry name" value="LacI/GalR-like_sensor"/>
</dbReference>
<reference evidence="5" key="1">
    <citation type="submission" date="2020-01" db="EMBL/GenBank/DDBJ databases">
        <title>Vaginal microbiome of pregnant Indian women: Insights into the genome of dominants Lactobacillus species.</title>
        <authorList>
            <person name="Das B."/>
            <person name="Mehta O."/>
            <person name="Ghosh T.S."/>
            <person name="Kothidar A."/>
            <person name="Gowtham M.R."/>
            <person name="Mitra R."/>
            <person name="Kshetrapal P."/>
            <person name="Wadhwa N."/>
            <person name="Thiruvengadam R."/>
            <person name="Nair G.B."/>
            <person name="Bhatnagar S."/>
            <person name="Das B."/>
        </authorList>
    </citation>
    <scope>NUCLEOTIDE SEQUENCE</scope>
    <source>
        <strain evidence="5">Indica</strain>
    </source>
</reference>
<dbReference type="PROSITE" id="PS00356">
    <property type="entry name" value="HTH_LACI_1"/>
    <property type="match status" value="1"/>
</dbReference>
<evidence type="ECO:0000259" key="4">
    <source>
        <dbReference type="PROSITE" id="PS50932"/>
    </source>
</evidence>
<dbReference type="PROSITE" id="PS50932">
    <property type="entry name" value="HTH_LACI_2"/>
    <property type="match status" value="1"/>
</dbReference>
<keyword evidence="3" id="KW-0804">Transcription</keyword>
<proteinExistence type="predicted"/>
<dbReference type="GO" id="GO:0000976">
    <property type="term" value="F:transcription cis-regulatory region binding"/>
    <property type="evidence" value="ECO:0007669"/>
    <property type="project" value="TreeGrafter"/>
</dbReference>
<dbReference type="InterPro" id="IPR010982">
    <property type="entry name" value="Lambda_DNA-bd_dom_sf"/>
</dbReference>
<dbReference type="PANTHER" id="PTHR30146">
    <property type="entry name" value="LACI-RELATED TRANSCRIPTIONAL REPRESSOR"/>
    <property type="match status" value="1"/>
</dbReference>
<dbReference type="SMART" id="SM00354">
    <property type="entry name" value="HTH_LACI"/>
    <property type="match status" value="1"/>
</dbReference>
<dbReference type="Gene3D" id="1.10.260.40">
    <property type="entry name" value="lambda repressor-like DNA-binding domains"/>
    <property type="match status" value="1"/>
</dbReference>
<accession>A0A6B2FWF1</accession>
<evidence type="ECO:0000256" key="3">
    <source>
        <dbReference type="ARBA" id="ARBA00023163"/>
    </source>
</evidence>
<dbReference type="SUPFAM" id="SSF47413">
    <property type="entry name" value="lambda repressor-like DNA-binding domains"/>
    <property type="match status" value="1"/>
</dbReference>
<feature type="domain" description="HTH lacI-type" evidence="4">
    <location>
        <begin position="2"/>
        <end position="58"/>
    </location>
</feature>
<evidence type="ECO:0000256" key="1">
    <source>
        <dbReference type="ARBA" id="ARBA00023015"/>
    </source>
</evidence>
<gene>
    <name evidence="5" type="ORF">GWG61_02365</name>
</gene>
<dbReference type="GO" id="GO:0003700">
    <property type="term" value="F:DNA-binding transcription factor activity"/>
    <property type="evidence" value="ECO:0007669"/>
    <property type="project" value="TreeGrafter"/>
</dbReference>
<evidence type="ECO:0000256" key="2">
    <source>
        <dbReference type="ARBA" id="ARBA00023125"/>
    </source>
</evidence>
<dbReference type="InterPro" id="IPR028082">
    <property type="entry name" value="Peripla_BP_I"/>
</dbReference>